<keyword evidence="3" id="KW-1003">Cell membrane</keyword>
<keyword evidence="7" id="KW-0175">Coiled coil</keyword>
<keyword evidence="6 8" id="KW-0472">Membrane</keyword>
<feature type="transmembrane region" description="Helical" evidence="8">
    <location>
        <begin position="58"/>
        <end position="81"/>
    </location>
</feature>
<name>A0ABW4JQ11_9BACL</name>
<reference evidence="11" key="1">
    <citation type="journal article" date="2019" name="Int. J. Syst. Evol. Microbiol.">
        <title>The Global Catalogue of Microorganisms (GCM) 10K type strain sequencing project: providing services to taxonomists for standard genome sequencing and annotation.</title>
        <authorList>
            <consortium name="The Broad Institute Genomics Platform"/>
            <consortium name="The Broad Institute Genome Sequencing Center for Infectious Disease"/>
            <person name="Wu L."/>
            <person name="Ma J."/>
        </authorList>
    </citation>
    <scope>NUCLEOTIDE SEQUENCE [LARGE SCALE GENOMIC DNA]</scope>
    <source>
        <strain evidence="11">CGMCC 1.12286</strain>
    </source>
</reference>
<dbReference type="PANTHER" id="PTHR34582:SF7">
    <property type="entry name" value="UPF0702 TRANSMEMBRANE PROTEIN YDFS"/>
    <property type="match status" value="1"/>
</dbReference>
<organism evidence="10 11">
    <name type="scientific">Alicyclobacillus fodiniaquatilis</name>
    <dbReference type="NCBI Taxonomy" id="1661150"/>
    <lineage>
        <taxon>Bacteria</taxon>
        <taxon>Bacillati</taxon>
        <taxon>Bacillota</taxon>
        <taxon>Bacilli</taxon>
        <taxon>Bacillales</taxon>
        <taxon>Alicyclobacillaceae</taxon>
        <taxon>Alicyclobacillus</taxon>
    </lineage>
</organism>
<gene>
    <name evidence="10" type="ORF">ACFSB2_24910</name>
</gene>
<dbReference type="Proteomes" id="UP001597079">
    <property type="component" value="Unassembled WGS sequence"/>
</dbReference>
<evidence type="ECO:0000313" key="10">
    <source>
        <dbReference type="EMBL" id="MFD1677910.1"/>
    </source>
</evidence>
<protein>
    <submittedName>
        <fullName evidence="10">DUF421 domain-containing protein</fullName>
    </submittedName>
</protein>
<evidence type="ECO:0000256" key="5">
    <source>
        <dbReference type="ARBA" id="ARBA00022989"/>
    </source>
</evidence>
<comment type="subcellular location">
    <subcellularLocation>
        <location evidence="1">Cell membrane</location>
        <topology evidence="1">Multi-pass membrane protein</topology>
    </subcellularLocation>
</comment>
<evidence type="ECO:0000313" key="11">
    <source>
        <dbReference type="Proteomes" id="UP001597079"/>
    </source>
</evidence>
<evidence type="ECO:0000256" key="4">
    <source>
        <dbReference type="ARBA" id="ARBA00022692"/>
    </source>
</evidence>
<dbReference type="Gene3D" id="3.30.240.20">
    <property type="entry name" value="bsu07140 like domains"/>
    <property type="match status" value="2"/>
</dbReference>
<proteinExistence type="inferred from homology"/>
<evidence type="ECO:0000256" key="7">
    <source>
        <dbReference type="SAM" id="Coils"/>
    </source>
</evidence>
<keyword evidence="4 8" id="KW-0812">Transmembrane</keyword>
<evidence type="ECO:0000256" key="6">
    <source>
        <dbReference type="ARBA" id="ARBA00023136"/>
    </source>
</evidence>
<evidence type="ECO:0000256" key="8">
    <source>
        <dbReference type="SAM" id="Phobius"/>
    </source>
</evidence>
<dbReference type="Pfam" id="PF04239">
    <property type="entry name" value="DUF421"/>
    <property type="match status" value="1"/>
</dbReference>
<sequence length="286" mass="32227">MPDWINILIRSLVSFAAMFLFAKVIGKRQLSQISFFEYIVGIAIGDMAAIIADNIDGPIYHGLLTMFVYTVLPLFLSWLALKSKGARDFFEGKARVLIQDGKILEDNLKKERMSTDELLEHLRTRNAFKVADVEFALMEPSGSVNVLLKSENQPMTAKKMGWQVAPEVAPQTVIMDGNIIDESLATLGFNRAWLKGELQKQGVAIENVYLGQVDANGALYLDLFDDLVKVPEPQNLKLTYITLKKSQADLELYALSVEDEQVKKAYEREAKQLQKTIEQLKPLLTR</sequence>
<evidence type="ECO:0000256" key="2">
    <source>
        <dbReference type="ARBA" id="ARBA00006448"/>
    </source>
</evidence>
<dbReference type="InterPro" id="IPR012452">
    <property type="entry name" value="DUF1657"/>
</dbReference>
<accession>A0ABW4JQ11</accession>
<keyword evidence="11" id="KW-1185">Reference proteome</keyword>
<evidence type="ECO:0000256" key="1">
    <source>
        <dbReference type="ARBA" id="ARBA00004651"/>
    </source>
</evidence>
<comment type="caution">
    <text evidence="10">The sequence shown here is derived from an EMBL/GenBank/DDBJ whole genome shotgun (WGS) entry which is preliminary data.</text>
</comment>
<dbReference type="EMBL" id="JBHUCX010000099">
    <property type="protein sequence ID" value="MFD1677910.1"/>
    <property type="molecule type" value="Genomic_DNA"/>
</dbReference>
<feature type="coiled-coil region" evidence="7">
    <location>
        <begin position="256"/>
        <end position="283"/>
    </location>
</feature>
<dbReference type="Pfam" id="PF07870">
    <property type="entry name" value="DUF1657"/>
    <property type="match status" value="1"/>
</dbReference>
<evidence type="ECO:0000259" key="9">
    <source>
        <dbReference type="Pfam" id="PF04239"/>
    </source>
</evidence>
<dbReference type="RefSeq" id="WP_377945834.1">
    <property type="nucleotide sequence ID" value="NZ_JBHUCX010000099.1"/>
</dbReference>
<feature type="transmembrane region" description="Helical" evidence="8">
    <location>
        <begin position="6"/>
        <end position="26"/>
    </location>
</feature>
<feature type="domain" description="YetF C-terminal" evidence="9">
    <location>
        <begin position="82"/>
        <end position="214"/>
    </location>
</feature>
<dbReference type="InterPro" id="IPR023090">
    <property type="entry name" value="UPF0702_alpha/beta_dom_sf"/>
</dbReference>
<feature type="transmembrane region" description="Helical" evidence="8">
    <location>
        <begin position="33"/>
        <end position="52"/>
    </location>
</feature>
<dbReference type="InterPro" id="IPR007353">
    <property type="entry name" value="DUF421"/>
</dbReference>
<comment type="similarity">
    <text evidence="2">Belongs to the UPF0702 family.</text>
</comment>
<evidence type="ECO:0000256" key="3">
    <source>
        <dbReference type="ARBA" id="ARBA00022475"/>
    </source>
</evidence>
<keyword evidence="5 8" id="KW-1133">Transmembrane helix</keyword>
<dbReference type="PANTHER" id="PTHR34582">
    <property type="entry name" value="UPF0702 TRANSMEMBRANE PROTEIN YCAP"/>
    <property type="match status" value="1"/>
</dbReference>